<evidence type="ECO:0000313" key="4">
    <source>
        <dbReference type="Proteomes" id="UP000549695"/>
    </source>
</evidence>
<accession>A0A852W8F2</accession>
<accession>A0AA44UKD4</accession>
<evidence type="ECO:0000313" key="2">
    <source>
        <dbReference type="EMBL" id="PKB28773.1"/>
    </source>
</evidence>
<protein>
    <submittedName>
        <fullName evidence="1">Uncharacterized protein</fullName>
    </submittedName>
</protein>
<dbReference type="AlphaFoldDB" id="A0A852W8F2"/>
<gene>
    <name evidence="2" type="ORF">ATL51_0398</name>
    <name evidence="1" type="ORF">HDA37_005125</name>
</gene>
<dbReference type="EMBL" id="PHUJ01000003">
    <property type="protein sequence ID" value="PKB28773.1"/>
    <property type="molecule type" value="Genomic_DNA"/>
</dbReference>
<sequence>MPEPHSHRESGQHVIEHALDLLEAADKAQDYPQATDGHTAATAYAVSALYQEMRHGDDQLAVLISAVQEQTAVLREIRDALGNGARTGG</sequence>
<dbReference type="Proteomes" id="UP000232453">
    <property type="component" value="Unassembled WGS sequence"/>
</dbReference>
<organism evidence="1 4">
    <name type="scientific">Pseudonocardia alni</name>
    <name type="common">Amycolata alni</name>
    <dbReference type="NCBI Taxonomy" id="33907"/>
    <lineage>
        <taxon>Bacteria</taxon>
        <taxon>Bacillati</taxon>
        <taxon>Actinomycetota</taxon>
        <taxon>Actinomycetes</taxon>
        <taxon>Pseudonocardiales</taxon>
        <taxon>Pseudonocardiaceae</taxon>
        <taxon>Pseudonocardia</taxon>
    </lineage>
</organism>
<keyword evidence="4" id="KW-1185">Reference proteome</keyword>
<proteinExistence type="predicted"/>
<evidence type="ECO:0000313" key="1">
    <source>
        <dbReference type="EMBL" id="NYG04840.1"/>
    </source>
</evidence>
<dbReference type="EMBL" id="JACCCZ010000001">
    <property type="protein sequence ID" value="NYG04840.1"/>
    <property type="molecule type" value="Genomic_DNA"/>
</dbReference>
<name>A0A852W8F2_PSEA5</name>
<dbReference type="RefSeq" id="WP_073574478.1">
    <property type="nucleotide sequence ID" value="NZ_BAAAJZ010000004.1"/>
</dbReference>
<dbReference type="Proteomes" id="UP000549695">
    <property type="component" value="Unassembled WGS sequence"/>
</dbReference>
<reference evidence="1 4" key="1">
    <citation type="submission" date="2020-07" db="EMBL/GenBank/DDBJ databases">
        <title>Sequencing the genomes of 1000 actinobacteria strains.</title>
        <authorList>
            <person name="Klenk H.-P."/>
        </authorList>
    </citation>
    <scope>NUCLEOTIDE SEQUENCE [LARGE SCALE GENOMIC DNA]</scope>
    <source>
        <strain evidence="2 3">DSM 44104</strain>
        <strain evidence="1 4">DSM 44749</strain>
    </source>
</reference>
<evidence type="ECO:0000313" key="3">
    <source>
        <dbReference type="Proteomes" id="UP000232453"/>
    </source>
</evidence>
<comment type="caution">
    <text evidence="1">The sequence shown here is derived from an EMBL/GenBank/DDBJ whole genome shotgun (WGS) entry which is preliminary data.</text>
</comment>
<dbReference type="GeneID" id="98054787"/>